<organism evidence="2 3">
    <name type="scientific">Comamonas serinivorans</name>
    <dbReference type="NCBI Taxonomy" id="1082851"/>
    <lineage>
        <taxon>Bacteria</taxon>
        <taxon>Pseudomonadati</taxon>
        <taxon>Pseudomonadota</taxon>
        <taxon>Betaproteobacteria</taxon>
        <taxon>Burkholderiales</taxon>
        <taxon>Comamonadaceae</taxon>
        <taxon>Comamonas</taxon>
    </lineage>
</organism>
<evidence type="ECO:0000313" key="3">
    <source>
        <dbReference type="Proteomes" id="UP000196138"/>
    </source>
</evidence>
<dbReference type="OrthoDB" id="6382410at2"/>
<dbReference type="EMBL" id="CP021455">
    <property type="protein sequence ID" value="ARU04781.1"/>
    <property type="molecule type" value="Genomic_DNA"/>
</dbReference>
<accession>A0A1Y0EMV4</accession>
<name>A0A1Y0EMV4_9BURK</name>
<dbReference type="AlphaFoldDB" id="A0A1Y0EMV4"/>
<gene>
    <name evidence="2" type="ORF">CCO03_08900</name>
</gene>
<dbReference type="PANTHER" id="PTHR43130:SF3">
    <property type="entry name" value="HTH-TYPE TRANSCRIPTIONAL REGULATOR RV1931C"/>
    <property type="match status" value="1"/>
</dbReference>
<protein>
    <submittedName>
        <fullName evidence="2">Transcriptional regulator</fullName>
    </submittedName>
</protein>
<evidence type="ECO:0000313" key="2">
    <source>
        <dbReference type="EMBL" id="ARU04781.1"/>
    </source>
</evidence>
<dbReference type="Gene3D" id="3.40.50.880">
    <property type="match status" value="1"/>
</dbReference>
<evidence type="ECO:0000259" key="1">
    <source>
        <dbReference type="Pfam" id="PF01965"/>
    </source>
</evidence>
<proteinExistence type="predicted"/>
<dbReference type="Proteomes" id="UP000196138">
    <property type="component" value="Chromosome"/>
</dbReference>
<sequence>MNTRWLIGGAAVLALAALALGCWLFSLPATRAARSDGPPIPQAETMALRQALAPAPHSGRARPLIAVVGLNDATETTDYLMPTGILRRADVADVVMLATGPGPVQLYPALRVMPDATVQAFDTAHPDGADYVIVPAMSRDDDPAVMAWLRGQARKGARIIGICAGAKVVAAAGLLDGKRATTHWFFRRDLQAQHPSIHYVADRRLVADAGVTTTTGITASMPMMLALVDAIAGPDKAQALARDLGHAPWDTRHDSGAFRLTRDFAQTVMRNRLALWRHERLGVALASGMDEVSLALAADAWSRTYRSRVTSFAAASQAVTSRHGVRIVPDQVTNDWPAERRISTYPDQPPQRSLDLTLQAIGERHGRRTTEVVAMQLEYPLPAATRQP</sequence>
<dbReference type="Pfam" id="PF01965">
    <property type="entry name" value="DJ-1_PfpI"/>
    <property type="match status" value="1"/>
</dbReference>
<dbReference type="InterPro" id="IPR052158">
    <property type="entry name" value="INH-QAR"/>
</dbReference>
<dbReference type="KEGG" id="cser:CCO03_08900"/>
<feature type="domain" description="DJ-1/PfpI" evidence="1">
    <location>
        <begin position="67"/>
        <end position="229"/>
    </location>
</feature>
<dbReference type="SUPFAM" id="SSF52317">
    <property type="entry name" value="Class I glutamine amidotransferase-like"/>
    <property type="match status" value="1"/>
</dbReference>
<reference evidence="2 3" key="1">
    <citation type="submission" date="2017-05" db="EMBL/GenBank/DDBJ databases">
        <authorList>
            <person name="Song R."/>
            <person name="Chenine A.L."/>
            <person name="Ruprecht R.M."/>
        </authorList>
    </citation>
    <scope>NUCLEOTIDE SEQUENCE [LARGE SCALE GENOMIC DNA]</scope>
    <source>
        <strain evidence="2 3">DSM 26136</strain>
    </source>
</reference>
<dbReference type="PANTHER" id="PTHR43130">
    <property type="entry name" value="ARAC-FAMILY TRANSCRIPTIONAL REGULATOR"/>
    <property type="match status" value="1"/>
</dbReference>
<dbReference type="InterPro" id="IPR029062">
    <property type="entry name" value="Class_I_gatase-like"/>
</dbReference>
<keyword evidence="3" id="KW-1185">Reference proteome</keyword>
<dbReference type="InterPro" id="IPR002818">
    <property type="entry name" value="DJ-1/PfpI"/>
</dbReference>
<dbReference type="RefSeq" id="WP_087280036.1">
    <property type="nucleotide sequence ID" value="NZ_CP021455.1"/>
</dbReference>
<dbReference type="PROSITE" id="PS51257">
    <property type="entry name" value="PROKAR_LIPOPROTEIN"/>
    <property type="match status" value="1"/>
</dbReference>